<dbReference type="CDD" id="cd20070">
    <property type="entry name" value="5TM_YidC_Alb3"/>
    <property type="match status" value="1"/>
</dbReference>
<keyword evidence="10" id="KW-1185">Reference proteome</keyword>
<dbReference type="GO" id="GO:0072598">
    <property type="term" value="P:protein localization to chloroplast"/>
    <property type="evidence" value="ECO:0007669"/>
    <property type="project" value="TreeGrafter"/>
</dbReference>
<keyword evidence="3 6" id="KW-0812">Transmembrane</keyword>
<reference evidence="9" key="1">
    <citation type="submission" date="2020-12" db="EMBL/GenBank/DDBJ databases">
        <authorList>
            <person name="Iha C."/>
        </authorList>
    </citation>
    <scope>NUCLEOTIDE SEQUENCE</scope>
</reference>
<dbReference type="InterPro" id="IPR001708">
    <property type="entry name" value="YidC/ALB3/OXA1/COX18"/>
</dbReference>
<dbReference type="AlphaFoldDB" id="A0A8S1IWY3"/>
<dbReference type="GO" id="GO:0051205">
    <property type="term" value="P:protein insertion into membrane"/>
    <property type="evidence" value="ECO:0007669"/>
    <property type="project" value="TreeGrafter"/>
</dbReference>
<evidence type="ECO:0000256" key="1">
    <source>
        <dbReference type="ARBA" id="ARBA00004141"/>
    </source>
</evidence>
<comment type="caution">
    <text evidence="9">The sequence shown here is derived from an EMBL/GenBank/DDBJ whole genome shotgun (WGS) entry which is preliminary data.</text>
</comment>
<evidence type="ECO:0000256" key="6">
    <source>
        <dbReference type="RuleBase" id="RU003945"/>
    </source>
</evidence>
<evidence type="ECO:0000259" key="8">
    <source>
        <dbReference type="Pfam" id="PF02096"/>
    </source>
</evidence>
<dbReference type="InterPro" id="IPR028055">
    <property type="entry name" value="YidC/Oxa/ALB_C"/>
</dbReference>
<gene>
    <name evidence="9" type="ORF">OSTQU699_LOCUS4990</name>
</gene>
<evidence type="ECO:0000313" key="10">
    <source>
        <dbReference type="Proteomes" id="UP000708148"/>
    </source>
</evidence>
<dbReference type="InterPro" id="IPR047196">
    <property type="entry name" value="YidC_ALB_C"/>
</dbReference>
<dbReference type="GO" id="GO:0032977">
    <property type="term" value="F:membrane insertase activity"/>
    <property type="evidence" value="ECO:0007669"/>
    <property type="project" value="InterPro"/>
</dbReference>
<evidence type="ECO:0000256" key="4">
    <source>
        <dbReference type="ARBA" id="ARBA00022989"/>
    </source>
</evidence>
<dbReference type="PANTHER" id="PTHR12428:SF14">
    <property type="entry name" value="ALBINO3-LIKE PROTEIN 1, CHLOROPLASTIC"/>
    <property type="match status" value="1"/>
</dbReference>
<feature type="compositionally biased region" description="Basic residues" evidence="7">
    <location>
        <begin position="554"/>
        <end position="565"/>
    </location>
</feature>
<evidence type="ECO:0000256" key="2">
    <source>
        <dbReference type="ARBA" id="ARBA00010583"/>
    </source>
</evidence>
<protein>
    <recommendedName>
        <fullName evidence="8">Membrane insertase YidC/Oxa/ALB C-terminal domain-containing protein</fullName>
    </recommendedName>
</protein>
<feature type="compositionally biased region" description="Low complexity" evidence="7">
    <location>
        <begin position="537"/>
        <end position="548"/>
    </location>
</feature>
<dbReference type="NCBIfam" id="TIGR03592">
    <property type="entry name" value="yidC_oxa1_cterm"/>
    <property type="match status" value="1"/>
</dbReference>
<organism evidence="9 10">
    <name type="scientific">Ostreobium quekettii</name>
    <dbReference type="NCBI Taxonomy" id="121088"/>
    <lineage>
        <taxon>Eukaryota</taxon>
        <taxon>Viridiplantae</taxon>
        <taxon>Chlorophyta</taxon>
        <taxon>core chlorophytes</taxon>
        <taxon>Ulvophyceae</taxon>
        <taxon>TCBD clade</taxon>
        <taxon>Bryopsidales</taxon>
        <taxon>Ostreobineae</taxon>
        <taxon>Ostreobiaceae</taxon>
        <taxon>Ostreobium</taxon>
    </lineage>
</organism>
<keyword evidence="4" id="KW-1133">Transmembrane helix</keyword>
<feature type="compositionally biased region" description="Low complexity" evidence="7">
    <location>
        <begin position="494"/>
        <end position="514"/>
    </location>
</feature>
<dbReference type="GO" id="GO:0009535">
    <property type="term" value="C:chloroplast thylakoid membrane"/>
    <property type="evidence" value="ECO:0007669"/>
    <property type="project" value="TreeGrafter"/>
</dbReference>
<accession>A0A8S1IWY3</accession>
<feature type="domain" description="Membrane insertase YidC/Oxa/ALB C-terminal" evidence="8">
    <location>
        <begin position="152"/>
        <end position="364"/>
    </location>
</feature>
<evidence type="ECO:0000256" key="5">
    <source>
        <dbReference type="ARBA" id="ARBA00023136"/>
    </source>
</evidence>
<name>A0A8S1IWY3_9CHLO</name>
<feature type="compositionally biased region" description="Basic and acidic residues" evidence="7">
    <location>
        <begin position="526"/>
        <end position="536"/>
    </location>
</feature>
<evidence type="ECO:0000313" key="9">
    <source>
        <dbReference type="EMBL" id="CAD7699631.1"/>
    </source>
</evidence>
<comment type="subcellular location">
    <subcellularLocation>
        <location evidence="1 6">Membrane</location>
        <topology evidence="1 6">Multi-pass membrane protein</topology>
    </subcellularLocation>
</comment>
<proteinExistence type="inferred from homology"/>
<feature type="region of interest" description="Disordered" evidence="7">
    <location>
        <begin position="467"/>
        <end position="565"/>
    </location>
</feature>
<keyword evidence="5" id="KW-0472">Membrane</keyword>
<evidence type="ECO:0000256" key="7">
    <source>
        <dbReference type="SAM" id="MobiDB-lite"/>
    </source>
</evidence>
<comment type="similarity">
    <text evidence="2">Belongs to the OXA1/ALB3/YidC (TC 2.A.9.2) family.</text>
</comment>
<sequence>MRCACRPPAGRVALAGGLLPLPSSGLRVCWRGARGGGVAVRAGLDAGSAHHVAEAAIRAVQPHLAEMATSAFNLMHSIADEASTVMDASAGVDIDVGAAVSAAASEAAQAAADASSSGSGGGGVFEFLAVAFTEFLKIIDGGLELFGVPYSYGFSIIVLTIIVKVATFPLTKQQVESSLNMQALQPRMKEMQEKYKNDPERMQQETALLYQEAGVNPLAGCLPTLATIPVFIGLYRALLLAADEGLLKDGFFWIPSLAGPTSIAARQEGLGLSWLFPFVDGAPPVGWDDARAYLILPLVLIISQYISQAIMQQKNTDPSQQGAQALLKFLPLMLGWFSLNVPSGLTLYWITNNILSTGQQVYLKSTTSVNLEAKAASSATMARPPADVIDVTPTGKEKGSRRSPEQIAAAIARKTQEQPRKGEKFRARKMQEAARKAAKLAAERQAALSPENISVADAMEANAPPLFLGSPAAPLQDTNSLSDQQAPSTSVEVESAGEQNGGSSEEEAASALESAAEEEEEAEDEGVVKGEVEAGRVVEAAAVAGSASQEGQRRKNTGKRKVKGR</sequence>
<feature type="compositionally biased region" description="Polar residues" evidence="7">
    <location>
        <begin position="476"/>
        <end position="492"/>
    </location>
</feature>
<dbReference type="OrthoDB" id="2148490at2759"/>
<comment type="similarity">
    <text evidence="6">Belongs to the OXA1/ALB3/YidC family.</text>
</comment>
<evidence type="ECO:0000256" key="3">
    <source>
        <dbReference type="ARBA" id="ARBA00022692"/>
    </source>
</evidence>
<dbReference type="GO" id="GO:0010027">
    <property type="term" value="P:thylakoid membrane organization"/>
    <property type="evidence" value="ECO:0007669"/>
    <property type="project" value="TreeGrafter"/>
</dbReference>
<dbReference type="Pfam" id="PF02096">
    <property type="entry name" value="60KD_IMP"/>
    <property type="match status" value="1"/>
</dbReference>
<dbReference type="EMBL" id="CAJHUC010001078">
    <property type="protein sequence ID" value="CAD7699631.1"/>
    <property type="molecule type" value="Genomic_DNA"/>
</dbReference>
<feature type="compositionally biased region" description="Acidic residues" evidence="7">
    <location>
        <begin position="515"/>
        <end position="525"/>
    </location>
</feature>
<dbReference type="PANTHER" id="PTHR12428">
    <property type="entry name" value="OXA1"/>
    <property type="match status" value="1"/>
</dbReference>
<dbReference type="Proteomes" id="UP000708148">
    <property type="component" value="Unassembled WGS sequence"/>
</dbReference>